<sequence>MVLKTFNVDENTYKQFSTLCKSHGISMSKQIQMFMESIVSQEPEAKQEYLKKLDNIRKGNFISVTDLSDRYGLK</sequence>
<dbReference type="AlphaFoldDB" id="I2FJI6"/>
<proteinExistence type="predicted"/>
<dbReference type="InterPro" id="IPR013321">
    <property type="entry name" value="Arc_rbn_hlx_hlx"/>
</dbReference>
<dbReference type="Gene3D" id="1.10.1220.10">
    <property type="entry name" value="Met repressor-like"/>
    <property type="match status" value="1"/>
</dbReference>
<dbReference type="GO" id="GO:0006355">
    <property type="term" value="P:regulation of DNA-templated transcription"/>
    <property type="evidence" value="ECO:0007669"/>
    <property type="project" value="InterPro"/>
</dbReference>
<name>I2FJI6_9ZZZZ</name>
<accession>I2FJI6</accession>
<reference evidence="1" key="1">
    <citation type="submission" date="2012-05" db="EMBL/GenBank/DDBJ databases">
        <title>Distribution of dehalogenation activities and characterization of organohalide-responsive genes in marine subsurface sediments of the Nankai Trough plate-subduction zone.</title>
        <authorList>
            <person name="Futagami T."/>
            <person name="Morono Y."/>
            <person name="Terada T."/>
            <person name="Kaksonen A.H."/>
            <person name="Inagaki F."/>
        </authorList>
    </citation>
    <scope>NUCLEOTIDE SEQUENCE</scope>
</reference>
<protein>
    <submittedName>
        <fullName evidence="1">Uncharacterized protein</fullName>
    </submittedName>
</protein>
<evidence type="ECO:0000313" key="1">
    <source>
        <dbReference type="EMBL" id="BAM15171.1"/>
    </source>
</evidence>
<dbReference type="EMBL" id="AB716306">
    <property type="protein sequence ID" value="BAM15171.1"/>
    <property type="molecule type" value="Genomic_DNA"/>
</dbReference>
<organism evidence="1">
    <name type="scientific">uncultured microorganism</name>
    <dbReference type="NCBI Taxonomy" id="358574"/>
    <lineage>
        <taxon>unclassified sequences</taxon>
        <taxon>environmental samples</taxon>
    </lineage>
</organism>